<evidence type="ECO:0000313" key="10">
    <source>
        <dbReference type="EMBL" id="MEK2610080.1"/>
    </source>
</evidence>
<evidence type="ECO:0000256" key="8">
    <source>
        <dbReference type="PIRNR" id="PIRNR000124"/>
    </source>
</evidence>
<evidence type="ECO:0000313" key="11">
    <source>
        <dbReference type="Proteomes" id="UP001386972"/>
    </source>
</evidence>
<dbReference type="SUPFAM" id="SSF48179">
    <property type="entry name" value="6-phosphogluconate dehydrogenase C-terminal domain-like"/>
    <property type="match status" value="1"/>
</dbReference>
<dbReference type="NCBIfam" id="TIGR03026">
    <property type="entry name" value="NDP-sugDHase"/>
    <property type="match status" value="1"/>
</dbReference>
<dbReference type="InterPro" id="IPR001732">
    <property type="entry name" value="UDP-Glc/GDP-Man_DH_N"/>
</dbReference>
<reference evidence="10 11" key="1">
    <citation type="submission" date="2024-03" db="EMBL/GenBank/DDBJ databases">
        <title>Screening, Identification and Application of a Plant Lactobacillus Strain.</title>
        <authorList>
            <person name="Li Y.L."/>
        </authorList>
    </citation>
    <scope>NUCLEOTIDE SEQUENCE [LARGE SCALE GENOMIC DNA]</scope>
    <source>
        <strain evidence="10 11">JDB</strain>
    </source>
</reference>
<keyword evidence="7 8" id="KW-0520">NAD</keyword>
<evidence type="ECO:0000256" key="5">
    <source>
        <dbReference type="ARBA" id="ARBA00022841"/>
    </source>
</evidence>
<evidence type="ECO:0000256" key="2">
    <source>
        <dbReference type="ARBA" id="ARBA00006601"/>
    </source>
</evidence>
<proteinExistence type="inferred from homology"/>
<evidence type="ECO:0000259" key="9">
    <source>
        <dbReference type="SMART" id="SM00984"/>
    </source>
</evidence>
<dbReference type="EC" id="1.1.1.132" evidence="3 8"/>
<evidence type="ECO:0000256" key="7">
    <source>
        <dbReference type="ARBA" id="ARBA00023027"/>
    </source>
</evidence>
<sequence length="435" mass="47207">MNISIFGLGYVGAVCAGCLSARGHHVLGVDVSQAKIDLINQGKSPIVEPGLEQLLQDGVNQGRLRGTTDVQAAVLATDLSLLCVGTPSKKNGDLDLVYMEAVCREIGTVLRDKQSRHTVVVRSTVLPGTVKNVVIPILEQYSGKKAGTDFGVAVNPEFLRESTAIKDYDFPAMTVIGELDTQSGDLLASLYQGLDAPVIRKSVEVAELIKYTCNVWHATKVSFANEIGNIAKASGVDGREVMDVVCQDYKLNLSRYYLRPGFAFGGSCLPKDVRALTYRAGQLDVEHPLLASLMASNRNQVDIAFDLVERTGKRKVALLGLAFKAGSDDLRESPLVTLAEKLIGKGYDLRIFDANVEYARVFGANRDYIESVIPHVSSLLQNDLEQVIAEADVIVLGNNDERFASALQNNDGKQVIDLVGFMDGVSDEQRQGICW</sequence>
<dbReference type="Proteomes" id="UP001386972">
    <property type="component" value="Unassembled WGS sequence"/>
</dbReference>
<accession>A0ABU9A0E2</accession>
<keyword evidence="11" id="KW-1185">Reference proteome</keyword>
<dbReference type="InterPro" id="IPR017476">
    <property type="entry name" value="UDP-Glc/GDP-Man"/>
</dbReference>
<comment type="catalytic activity">
    <reaction evidence="8">
        <text>GDP-alpha-D-mannose + 2 NAD(+) + H2O = GDP-alpha-D-mannuronate + 2 NADH + 3 H(+)</text>
        <dbReference type="Rhea" id="RHEA:21728"/>
        <dbReference type="ChEBI" id="CHEBI:15377"/>
        <dbReference type="ChEBI" id="CHEBI:15378"/>
        <dbReference type="ChEBI" id="CHEBI:57527"/>
        <dbReference type="ChEBI" id="CHEBI:57540"/>
        <dbReference type="ChEBI" id="CHEBI:57945"/>
        <dbReference type="ChEBI" id="CHEBI:84886"/>
        <dbReference type="EC" id="1.1.1.132"/>
    </reaction>
</comment>
<organism evidence="10 11">
    <name type="scientific">Pseudomonas shirazensis</name>
    <dbReference type="NCBI Taxonomy" id="2745494"/>
    <lineage>
        <taxon>Bacteria</taxon>
        <taxon>Pseudomonadati</taxon>
        <taxon>Pseudomonadota</taxon>
        <taxon>Gammaproteobacteria</taxon>
        <taxon>Pseudomonadales</taxon>
        <taxon>Pseudomonadaceae</taxon>
        <taxon>Pseudomonas</taxon>
    </lineage>
</organism>
<name>A0ABU9A0E2_9PSED</name>
<dbReference type="GO" id="GO:0016491">
    <property type="term" value="F:oxidoreductase activity"/>
    <property type="evidence" value="ECO:0007669"/>
    <property type="project" value="UniProtKB-KW"/>
</dbReference>
<dbReference type="Gene3D" id="3.40.50.720">
    <property type="entry name" value="NAD(P)-binding Rossmann-like Domain"/>
    <property type="match status" value="2"/>
</dbReference>
<keyword evidence="5 8" id="KW-0016">Alginate biosynthesis</keyword>
<gene>
    <name evidence="10" type="ORF">WLF18_13285</name>
</gene>
<evidence type="ECO:0000256" key="3">
    <source>
        <dbReference type="ARBA" id="ARBA00012932"/>
    </source>
</evidence>
<dbReference type="Pfam" id="PF00984">
    <property type="entry name" value="UDPG_MGDP_dh"/>
    <property type="match status" value="1"/>
</dbReference>
<comment type="pathway">
    <text evidence="1 8">Glycan biosynthesis; alginate biosynthesis.</text>
</comment>
<evidence type="ECO:0000256" key="6">
    <source>
        <dbReference type="ARBA" id="ARBA00023002"/>
    </source>
</evidence>
<feature type="domain" description="UDP-glucose/GDP-mannose dehydrogenase C-terminal" evidence="9">
    <location>
        <begin position="317"/>
        <end position="424"/>
    </location>
</feature>
<dbReference type="SMART" id="SM00984">
    <property type="entry name" value="UDPG_MGDP_dh_C"/>
    <property type="match status" value="1"/>
</dbReference>
<evidence type="ECO:0000256" key="1">
    <source>
        <dbReference type="ARBA" id="ARBA00005182"/>
    </source>
</evidence>
<comment type="caution">
    <text evidence="10">The sequence shown here is derived from an EMBL/GenBank/DDBJ whole genome shotgun (WGS) entry which is preliminary data.</text>
</comment>
<keyword evidence="6 8" id="KW-0560">Oxidoreductase</keyword>
<dbReference type="EMBL" id="JBBNAW010000010">
    <property type="protein sequence ID" value="MEK2610080.1"/>
    <property type="molecule type" value="Genomic_DNA"/>
</dbReference>
<dbReference type="InterPro" id="IPR036291">
    <property type="entry name" value="NAD(P)-bd_dom_sf"/>
</dbReference>
<dbReference type="RefSeq" id="WP_340612458.1">
    <property type="nucleotide sequence ID" value="NZ_CP177040.1"/>
</dbReference>
<dbReference type="InterPro" id="IPR028358">
    <property type="entry name" value="GDPman_DH"/>
</dbReference>
<dbReference type="PIRSF" id="PIRSF500135">
    <property type="entry name" value="GDPman_DH"/>
    <property type="match status" value="1"/>
</dbReference>
<dbReference type="SUPFAM" id="SSF52413">
    <property type="entry name" value="UDP-glucose/GDP-mannose dehydrogenase C-terminal domain"/>
    <property type="match status" value="1"/>
</dbReference>
<dbReference type="Pfam" id="PF03721">
    <property type="entry name" value="UDPG_MGDP_dh_N"/>
    <property type="match status" value="1"/>
</dbReference>
<comment type="similarity">
    <text evidence="2 8">Belongs to the UDP-glucose/GDP-mannose dehydrogenase family.</text>
</comment>
<dbReference type="InterPro" id="IPR008927">
    <property type="entry name" value="6-PGluconate_DH-like_C_sf"/>
</dbReference>
<evidence type="ECO:0000256" key="4">
    <source>
        <dbReference type="ARBA" id="ARBA00020994"/>
    </source>
</evidence>
<dbReference type="SUPFAM" id="SSF51735">
    <property type="entry name" value="NAD(P)-binding Rossmann-fold domains"/>
    <property type="match status" value="1"/>
</dbReference>
<dbReference type="PIRSF" id="PIRSF000124">
    <property type="entry name" value="UDPglc_GDPman_dh"/>
    <property type="match status" value="1"/>
</dbReference>
<dbReference type="InterPro" id="IPR014027">
    <property type="entry name" value="UDP-Glc/GDP-Man_DH_C"/>
</dbReference>
<dbReference type="Gene3D" id="1.20.5.170">
    <property type="match status" value="1"/>
</dbReference>
<dbReference type="InterPro" id="IPR014026">
    <property type="entry name" value="UDP-Glc/GDP-Man_DH_dimer"/>
</dbReference>
<dbReference type="InterPro" id="IPR036220">
    <property type="entry name" value="UDP-Glc/GDP-Man_DH_C_sf"/>
</dbReference>
<dbReference type="PANTHER" id="PTHR43750:SF1">
    <property type="entry name" value="GDP-MANNOSE 6-DEHYDROGENASE"/>
    <property type="match status" value="1"/>
</dbReference>
<dbReference type="Pfam" id="PF03720">
    <property type="entry name" value="UDPG_MGDP_dh_C"/>
    <property type="match status" value="1"/>
</dbReference>
<protein>
    <recommendedName>
        <fullName evidence="4 8">GDP-mannose 6-dehydrogenase</fullName>
        <ecNumber evidence="3 8">1.1.1.132</ecNumber>
    </recommendedName>
</protein>
<dbReference type="PANTHER" id="PTHR43750">
    <property type="entry name" value="UDP-GLUCOSE 6-DEHYDROGENASE TUAD"/>
    <property type="match status" value="1"/>
</dbReference>